<keyword evidence="12" id="KW-0411">Iron-sulfur</keyword>
<dbReference type="STRING" id="50429.A0A2B4RHQ1"/>
<dbReference type="InterPro" id="IPR045808">
    <property type="entry name" value="Hr_FBXL5"/>
</dbReference>
<evidence type="ECO:0000313" key="19">
    <source>
        <dbReference type="Proteomes" id="UP000225706"/>
    </source>
</evidence>
<evidence type="ECO:0000256" key="6">
    <source>
        <dbReference type="ARBA" id="ARBA00022614"/>
    </source>
</evidence>
<dbReference type="Gene3D" id="1.20.1280.50">
    <property type="match status" value="1"/>
</dbReference>
<evidence type="ECO:0000256" key="12">
    <source>
        <dbReference type="ARBA" id="ARBA00023014"/>
    </source>
</evidence>
<dbReference type="InterPro" id="IPR032675">
    <property type="entry name" value="LRR_dom_sf"/>
</dbReference>
<evidence type="ECO:0000256" key="15">
    <source>
        <dbReference type="ARBA" id="ARBA00034078"/>
    </source>
</evidence>
<keyword evidence="6" id="KW-0433">Leucine-rich repeat</keyword>
<accession>A0A2B4RHQ1</accession>
<evidence type="ECO:0000256" key="3">
    <source>
        <dbReference type="ARBA" id="ARBA00004906"/>
    </source>
</evidence>
<sequence>MRIVKCKVKTVNMALCQHPWPEEIDVFTGPHLRMKQLVYEALEKLSVTNFKDDVSLIGLLGCINSTFQELKHHEEIENTCILKVLQHRLINKQIQAIVRDVHKDNHVLEILSLARKGLKSASKSKNNLNRRTFEDRLKGALESFQRDFLPHMRHEEEVFQPLLVEYFSFEELKEIKAQVHHLHSAFTERSSSHEAGPPPLSSPINKFGGENYENSDSGDDKSSEEETNSTVIEHSLKESICLKSGMSTDNFKTLGNNHIKKTLIAEFDVVTEREQPLLLSFPPEIMLKIFSHLGPKDLCHCAQVCRQWSHSARDGELWKELYPVRWIFKNDWRFGADTEDMCSCNCDSELPSYGYDDSSFTDTDLDKEGSSDTESSYETDSDCERHTEIHQLLGLVRYLLPMIGPSVWVLKLGCCPMLSNGLAFKILSQCPNLRKLDLSQTAVSDLGLKGLFRKGGGLQLQHLDVSGCKNITDKTLFKLSSSLGKLPVGSGISDIEDSSCDCHTFCSCGKLISTGINPETVKRGLIYLGLSGCYQITDAGLRALAKYGGLPKLRHLDLSGCLHVTAEGLLDLVFVCPALDHTEFFYCDNIDEGPYPETASGCQNLQCKNRVCCRTGE</sequence>
<comment type="pathway">
    <text evidence="3">Protein modification; protein ubiquitination.</text>
</comment>
<evidence type="ECO:0000256" key="14">
    <source>
        <dbReference type="ARBA" id="ARBA00030695"/>
    </source>
</evidence>
<dbReference type="CDD" id="cd12109">
    <property type="entry name" value="Hr_FBXL5"/>
    <property type="match status" value="1"/>
</dbReference>
<gene>
    <name evidence="18" type="primary">fbxl5</name>
    <name evidence="18" type="ORF">AWC38_SpisGene17753</name>
</gene>
<keyword evidence="9" id="KW-0833">Ubl conjugation pathway</keyword>
<keyword evidence="10" id="KW-0832">Ubl conjugation</keyword>
<dbReference type="InterPro" id="IPR001611">
    <property type="entry name" value="Leu-rich_rpt"/>
</dbReference>
<proteinExistence type="predicted"/>
<keyword evidence="11" id="KW-0408">Iron</keyword>
<keyword evidence="19" id="KW-1185">Reference proteome</keyword>
<feature type="region of interest" description="Disordered" evidence="16">
    <location>
        <begin position="187"/>
        <end position="229"/>
    </location>
</feature>
<dbReference type="InterPro" id="IPR050648">
    <property type="entry name" value="F-box_LRR-repeat"/>
</dbReference>
<evidence type="ECO:0000256" key="4">
    <source>
        <dbReference type="ARBA" id="ARBA00020540"/>
    </source>
</evidence>
<dbReference type="InterPro" id="IPR036047">
    <property type="entry name" value="F-box-like_dom_sf"/>
</dbReference>
<comment type="subcellular location">
    <subcellularLocation>
        <location evidence="2">Cytoplasm</location>
        <location evidence="2">Perinuclear region</location>
    </subcellularLocation>
    <subcellularLocation>
        <location evidence="1">Nucleus</location>
    </subcellularLocation>
</comment>
<evidence type="ECO:0000256" key="10">
    <source>
        <dbReference type="ARBA" id="ARBA00022843"/>
    </source>
</evidence>
<keyword evidence="13" id="KW-0539">Nucleus</keyword>
<dbReference type="CDD" id="cd22118">
    <property type="entry name" value="F-box_FBXL5"/>
    <property type="match status" value="1"/>
</dbReference>
<organism evidence="18 19">
    <name type="scientific">Stylophora pistillata</name>
    <name type="common">Smooth cauliflower coral</name>
    <dbReference type="NCBI Taxonomy" id="50429"/>
    <lineage>
        <taxon>Eukaryota</taxon>
        <taxon>Metazoa</taxon>
        <taxon>Cnidaria</taxon>
        <taxon>Anthozoa</taxon>
        <taxon>Hexacorallia</taxon>
        <taxon>Scleractinia</taxon>
        <taxon>Astrocoeniina</taxon>
        <taxon>Pocilloporidae</taxon>
        <taxon>Stylophora</taxon>
    </lineage>
</organism>
<dbReference type="FunFam" id="3.80.10.10:FF:001536">
    <property type="entry name" value="F-box/leucine rich repeat protein, putative"/>
    <property type="match status" value="1"/>
</dbReference>
<dbReference type="SMART" id="SM00367">
    <property type="entry name" value="LRR_CC"/>
    <property type="match status" value="4"/>
</dbReference>
<evidence type="ECO:0000256" key="11">
    <source>
        <dbReference type="ARBA" id="ARBA00023004"/>
    </source>
</evidence>
<evidence type="ECO:0000256" key="1">
    <source>
        <dbReference type="ARBA" id="ARBA00004123"/>
    </source>
</evidence>
<comment type="cofactor">
    <cofactor evidence="15">
        <name>[2Fe-2S] cluster</name>
        <dbReference type="ChEBI" id="CHEBI:190135"/>
    </cofactor>
</comment>
<dbReference type="GO" id="GO:0046872">
    <property type="term" value="F:metal ion binding"/>
    <property type="evidence" value="ECO:0007669"/>
    <property type="project" value="UniProtKB-KW"/>
</dbReference>
<dbReference type="SMART" id="SM00256">
    <property type="entry name" value="FBOX"/>
    <property type="match status" value="1"/>
</dbReference>
<dbReference type="AlphaFoldDB" id="A0A2B4RHQ1"/>
<evidence type="ECO:0000313" key="18">
    <source>
        <dbReference type="EMBL" id="PFX17914.1"/>
    </source>
</evidence>
<reference evidence="19" key="1">
    <citation type="journal article" date="2017" name="bioRxiv">
        <title>Comparative analysis of the genomes of Stylophora pistillata and Acropora digitifera provides evidence for extensive differences between species of corals.</title>
        <authorList>
            <person name="Voolstra C.R."/>
            <person name="Li Y."/>
            <person name="Liew Y.J."/>
            <person name="Baumgarten S."/>
            <person name="Zoccola D."/>
            <person name="Flot J.-F."/>
            <person name="Tambutte S."/>
            <person name="Allemand D."/>
            <person name="Aranda M."/>
        </authorList>
    </citation>
    <scope>NUCLEOTIDE SEQUENCE [LARGE SCALE GENOMIC DNA]</scope>
</reference>
<comment type="caution">
    <text evidence="18">The sequence shown here is derived from an EMBL/GenBank/DDBJ whole genome shotgun (WGS) entry which is preliminary data.</text>
</comment>
<dbReference type="SUPFAM" id="SSF52047">
    <property type="entry name" value="RNI-like"/>
    <property type="match status" value="1"/>
</dbReference>
<evidence type="ECO:0000256" key="7">
    <source>
        <dbReference type="ARBA" id="ARBA00022723"/>
    </source>
</evidence>
<dbReference type="GO" id="GO:0006879">
    <property type="term" value="P:intracellular iron ion homeostasis"/>
    <property type="evidence" value="ECO:0007669"/>
    <property type="project" value="InterPro"/>
</dbReference>
<dbReference type="GO" id="GO:0005634">
    <property type="term" value="C:nucleus"/>
    <property type="evidence" value="ECO:0007669"/>
    <property type="project" value="UniProtKB-SubCell"/>
</dbReference>
<dbReference type="GO" id="GO:0048471">
    <property type="term" value="C:perinuclear region of cytoplasm"/>
    <property type="evidence" value="ECO:0007669"/>
    <property type="project" value="UniProtKB-SubCell"/>
</dbReference>
<evidence type="ECO:0000256" key="8">
    <source>
        <dbReference type="ARBA" id="ARBA00022737"/>
    </source>
</evidence>
<dbReference type="PROSITE" id="PS50181">
    <property type="entry name" value="FBOX"/>
    <property type="match status" value="1"/>
</dbReference>
<evidence type="ECO:0000256" key="9">
    <source>
        <dbReference type="ARBA" id="ARBA00022786"/>
    </source>
</evidence>
<evidence type="ECO:0000256" key="16">
    <source>
        <dbReference type="SAM" id="MobiDB-lite"/>
    </source>
</evidence>
<protein>
    <recommendedName>
        <fullName evidence="4">F-box/LRR-repeat protein 5</fullName>
    </recommendedName>
    <alternativeName>
        <fullName evidence="14">F-box and leucine-rich repeat protein 5</fullName>
    </alternativeName>
</protein>
<dbReference type="Pfam" id="PF12937">
    <property type="entry name" value="F-box-like"/>
    <property type="match status" value="1"/>
</dbReference>
<dbReference type="InterPro" id="IPR001810">
    <property type="entry name" value="F-box_dom"/>
</dbReference>
<dbReference type="Proteomes" id="UP000225706">
    <property type="component" value="Unassembled WGS sequence"/>
</dbReference>
<keyword evidence="8" id="KW-0677">Repeat</keyword>
<dbReference type="EMBL" id="LSMT01000442">
    <property type="protein sequence ID" value="PFX17914.1"/>
    <property type="molecule type" value="Genomic_DNA"/>
</dbReference>
<dbReference type="Gene3D" id="1.20.120.520">
    <property type="entry name" value="nmb1532 protein domain like"/>
    <property type="match status" value="1"/>
</dbReference>
<evidence type="ECO:0000259" key="17">
    <source>
        <dbReference type="PROSITE" id="PS50181"/>
    </source>
</evidence>
<dbReference type="Pfam" id="PF01814">
    <property type="entry name" value="Hemerythrin"/>
    <property type="match status" value="1"/>
</dbReference>
<name>A0A2B4RHQ1_STYPI</name>
<dbReference type="Gene3D" id="3.80.10.10">
    <property type="entry name" value="Ribonuclease Inhibitor"/>
    <property type="match status" value="2"/>
</dbReference>
<evidence type="ECO:0000256" key="2">
    <source>
        <dbReference type="ARBA" id="ARBA00004556"/>
    </source>
</evidence>
<keyword evidence="7" id="KW-0479">Metal-binding</keyword>
<evidence type="ECO:0000256" key="13">
    <source>
        <dbReference type="ARBA" id="ARBA00023242"/>
    </source>
</evidence>
<dbReference type="OrthoDB" id="10257471at2759"/>
<dbReference type="InterPro" id="IPR012312">
    <property type="entry name" value="Hemerythrin-like"/>
</dbReference>
<dbReference type="GO" id="GO:0051536">
    <property type="term" value="F:iron-sulfur cluster binding"/>
    <property type="evidence" value="ECO:0007669"/>
    <property type="project" value="UniProtKB-KW"/>
</dbReference>
<feature type="domain" description="F-box" evidence="17">
    <location>
        <begin position="275"/>
        <end position="321"/>
    </location>
</feature>
<dbReference type="PANTHER" id="PTHR13382:SF69">
    <property type="entry name" value="FI18408P1"/>
    <property type="match status" value="1"/>
</dbReference>
<dbReference type="PANTHER" id="PTHR13382">
    <property type="entry name" value="MITOCHONDRIAL ATP SYNTHASE COUPLING FACTOR B"/>
    <property type="match status" value="1"/>
</dbReference>
<dbReference type="Pfam" id="PF13516">
    <property type="entry name" value="LRR_6"/>
    <property type="match status" value="3"/>
</dbReference>
<dbReference type="SUPFAM" id="SSF81383">
    <property type="entry name" value="F-box domain"/>
    <property type="match status" value="1"/>
</dbReference>
<evidence type="ECO:0000256" key="5">
    <source>
        <dbReference type="ARBA" id="ARBA00022490"/>
    </source>
</evidence>
<dbReference type="InterPro" id="IPR006553">
    <property type="entry name" value="Leu-rich_rpt_Cys-con_subtyp"/>
</dbReference>
<keyword evidence="5" id="KW-0963">Cytoplasm</keyword>